<proteinExistence type="predicted"/>
<evidence type="ECO:0000256" key="1">
    <source>
        <dbReference type="SAM" id="MobiDB-lite"/>
    </source>
</evidence>
<dbReference type="PANTHER" id="PTHR34322:SF2">
    <property type="entry name" value="TRANSPOSASE IS200-LIKE DOMAIN-CONTAINING PROTEIN"/>
    <property type="match status" value="1"/>
</dbReference>
<dbReference type="PANTHER" id="PTHR34322">
    <property type="entry name" value="TRANSPOSASE, Y1_TNP DOMAIN-CONTAINING"/>
    <property type="match status" value="1"/>
</dbReference>
<accession>A0AAU8LUZ6</accession>
<dbReference type="InterPro" id="IPR036515">
    <property type="entry name" value="Transposase_17_sf"/>
</dbReference>
<evidence type="ECO:0000313" key="3">
    <source>
        <dbReference type="EMBL" id="XCN73103.1"/>
    </source>
</evidence>
<gene>
    <name evidence="3" type="ORF">Q3M24_23005</name>
</gene>
<dbReference type="SMART" id="SM01321">
    <property type="entry name" value="Y1_Tnp"/>
    <property type="match status" value="1"/>
</dbReference>
<dbReference type="SUPFAM" id="SSF143422">
    <property type="entry name" value="Transposase IS200-like"/>
    <property type="match status" value="1"/>
</dbReference>
<dbReference type="GO" id="GO:0003677">
    <property type="term" value="F:DNA binding"/>
    <property type="evidence" value="ECO:0007669"/>
    <property type="project" value="InterPro"/>
</dbReference>
<organism evidence="3">
    <name type="scientific">Candidatus Electrothrix aestuarii</name>
    <dbReference type="NCBI Taxonomy" id="3062594"/>
    <lineage>
        <taxon>Bacteria</taxon>
        <taxon>Pseudomonadati</taxon>
        <taxon>Thermodesulfobacteriota</taxon>
        <taxon>Desulfobulbia</taxon>
        <taxon>Desulfobulbales</taxon>
        <taxon>Desulfobulbaceae</taxon>
        <taxon>Candidatus Electrothrix</taxon>
    </lineage>
</organism>
<dbReference type="EMBL" id="CP159373">
    <property type="protein sequence ID" value="XCN73103.1"/>
    <property type="molecule type" value="Genomic_DNA"/>
</dbReference>
<reference evidence="3" key="2">
    <citation type="submission" date="2024-06" db="EMBL/GenBank/DDBJ databases">
        <authorList>
            <person name="Plum-Jensen L.E."/>
            <person name="Schramm A."/>
            <person name="Marshall I.P.G."/>
        </authorList>
    </citation>
    <scope>NUCLEOTIDE SEQUENCE</scope>
    <source>
        <strain evidence="3">Rat1</strain>
    </source>
</reference>
<dbReference type="Pfam" id="PF01797">
    <property type="entry name" value="Y1_Tnp"/>
    <property type="match status" value="1"/>
</dbReference>
<name>A0AAU8LUZ6_9BACT</name>
<dbReference type="NCBIfam" id="NF047646">
    <property type="entry name" value="REP_Tyr_transpos"/>
    <property type="match status" value="1"/>
</dbReference>
<sequence length="238" mass="28096">MPRHPRFVLVGHPQHVIIRGNNREPIFYADEDYRFYLEKLQSACQKHNCDIHAYVLMTNHVHLLITPHKKDGISKAMQMTGRYYVQYFNHTYQRTGTLWEGRYKATLIDSEQYALTCYRYIELNPVRAEMVSHPAEYPWSSYRMNALGEYDSMITPHPLYQALAETREKRQKIYSALFAQHLDETSLKEIREATNKAWVLGSDYFKGKIAAKINRPMTPKQKGGDRKSEEYRQKTNRV</sequence>
<dbReference type="AlphaFoldDB" id="A0AAU8LUZ6"/>
<reference evidence="3" key="1">
    <citation type="journal article" date="2024" name="Syst. Appl. Microbiol.">
        <title>First single-strain enrichments of Electrothrix cable bacteria, description of E. aestuarii sp. nov. and E. rattekaaiensis sp. nov., and proposal of a cable bacteria taxonomy following the rules of the SeqCode.</title>
        <authorList>
            <person name="Plum-Jensen L.E."/>
            <person name="Schramm A."/>
            <person name="Marshall I.P.G."/>
        </authorList>
    </citation>
    <scope>NUCLEOTIDE SEQUENCE</scope>
    <source>
        <strain evidence="3">Rat1</strain>
    </source>
</reference>
<feature type="region of interest" description="Disordered" evidence="1">
    <location>
        <begin position="215"/>
        <end position="238"/>
    </location>
</feature>
<dbReference type="GO" id="GO:0004803">
    <property type="term" value="F:transposase activity"/>
    <property type="evidence" value="ECO:0007669"/>
    <property type="project" value="InterPro"/>
</dbReference>
<dbReference type="InterPro" id="IPR002686">
    <property type="entry name" value="Transposase_17"/>
</dbReference>
<feature type="domain" description="Transposase IS200-like" evidence="2">
    <location>
        <begin position="9"/>
        <end position="124"/>
    </location>
</feature>
<feature type="compositionally biased region" description="Basic and acidic residues" evidence="1">
    <location>
        <begin position="222"/>
        <end position="238"/>
    </location>
</feature>
<protein>
    <submittedName>
        <fullName evidence="3">Transposase</fullName>
    </submittedName>
</protein>
<dbReference type="GO" id="GO:0006313">
    <property type="term" value="P:DNA transposition"/>
    <property type="evidence" value="ECO:0007669"/>
    <property type="project" value="InterPro"/>
</dbReference>
<dbReference type="Gene3D" id="3.30.70.1290">
    <property type="entry name" value="Transposase IS200-like"/>
    <property type="match status" value="1"/>
</dbReference>
<evidence type="ECO:0000259" key="2">
    <source>
        <dbReference type="SMART" id="SM01321"/>
    </source>
</evidence>
<dbReference type="KEGG" id="eaj:Q3M24_23005"/>